<evidence type="ECO:0008006" key="3">
    <source>
        <dbReference type="Google" id="ProtNLM"/>
    </source>
</evidence>
<evidence type="ECO:0000313" key="1">
    <source>
        <dbReference type="EMBL" id="MDR6552647.1"/>
    </source>
</evidence>
<reference evidence="1 2" key="1">
    <citation type="submission" date="2023-07" db="EMBL/GenBank/DDBJ databases">
        <title>Sorghum-associated microbial communities from plants grown in Nebraska, USA.</title>
        <authorList>
            <person name="Schachtman D."/>
        </authorList>
    </citation>
    <scope>NUCLEOTIDE SEQUENCE [LARGE SCALE GENOMIC DNA]</scope>
    <source>
        <strain evidence="1 2">CC258</strain>
    </source>
</reference>
<evidence type="ECO:0000313" key="2">
    <source>
        <dbReference type="Proteomes" id="UP001267290"/>
    </source>
</evidence>
<accession>A0ABU1P056</accession>
<organism evidence="1 2">
    <name type="scientific">Paenibacillus qinlingensis</name>
    <dbReference type="NCBI Taxonomy" id="1837343"/>
    <lineage>
        <taxon>Bacteria</taxon>
        <taxon>Bacillati</taxon>
        <taxon>Bacillota</taxon>
        <taxon>Bacilli</taxon>
        <taxon>Bacillales</taxon>
        <taxon>Paenibacillaceae</taxon>
        <taxon>Paenibacillus</taxon>
    </lineage>
</organism>
<dbReference type="Proteomes" id="UP001267290">
    <property type="component" value="Unassembled WGS sequence"/>
</dbReference>
<dbReference type="InterPro" id="IPR036638">
    <property type="entry name" value="HLH_DNA-bd_sf"/>
</dbReference>
<gene>
    <name evidence="1" type="ORF">J2736_003854</name>
</gene>
<dbReference type="SUPFAM" id="SSF140500">
    <property type="entry name" value="BAS1536-like"/>
    <property type="match status" value="1"/>
</dbReference>
<dbReference type="Pfam" id="PF09388">
    <property type="entry name" value="SpoOE-like"/>
    <property type="match status" value="1"/>
</dbReference>
<dbReference type="EMBL" id="JAVDSB010000007">
    <property type="protein sequence ID" value="MDR6552647.1"/>
    <property type="molecule type" value="Genomic_DNA"/>
</dbReference>
<name>A0ABU1P056_9BACL</name>
<dbReference type="InterPro" id="IPR037208">
    <property type="entry name" value="Spo0E-like_sf"/>
</dbReference>
<sequence length="66" mass="7768">MEQFLLEKIETLRLQMVQEALVHSSLTNENVIAISHELDRYISLYQKLKVDSVRVIEQYEKKAAAY</sequence>
<comment type="caution">
    <text evidence="1">The sequence shown here is derived from an EMBL/GenBank/DDBJ whole genome shotgun (WGS) entry which is preliminary data.</text>
</comment>
<dbReference type="Gene3D" id="4.10.280.10">
    <property type="entry name" value="Helix-loop-helix DNA-binding domain"/>
    <property type="match status" value="1"/>
</dbReference>
<proteinExistence type="predicted"/>
<dbReference type="InterPro" id="IPR018540">
    <property type="entry name" value="Spo0E-like"/>
</dbReference>
<keyword evidence="2" id="KW-1185">Reference proteome</keyword>
<dbReference type="RefSeq" id="WP_310500166.1">
    <property type="nucleotide sequence ID" value="NZ_JAVDSB010000007.1"/>
</dbReference>
<protein>
    <recommendedName>
        <fullName evidence="3">Aspartyl-phosphate phosphatase Spo0E family protein</fullName>
    </recommendedName>
</protein>